<gene>
    <name evidence="1" type="ORF">ACFSUC_14320</name>
</gene>
<dbReference type="RefSeq" id="WP_379930302.1">
    <property type="nucleotide sequence ID" value="NZ_JBHUMM010000043.1"/>
</dbReference>
<dbReference type="Proteomes" id="UP001597497">
    <property type="component" value="Unassembled WGS sequence"/>
</dbReference>
<protein>
    <submittedName>
        <fullName evidence="1">Uncharacterized protein</fullName>
    </submittedName>
</protein>
<name>A0ABW5RD36_9BACL</name>
<keyword evidence="2" id="KW-1185">Reference proteome</keyword>
<proteinExistence type="predicted"/>
<accession>A0ABW5RD36</accession>
<dbReference type="EMBL" id="JBHUMM010000043">
    <property type="protein sequence ID" value="MFD2672739.1"/>
    <property type="molecule type" value="Genomic_DNA"/>
</dbReference>
<sequence length="136" mass="15128">MTLEVEQVLGALAFSKPQRVHSIKFITGTQRANGVVGRGRYDTLLTIYNPHHRKITFKVRVVQSKRAIGQNQARSGVIQLTLRGKQAVELNRTDILRILGTNRNCAQLMRGVISVEAARSQPLLQVNAAFTKNPIV</sequence>
<organism evidence="1 2">
    <name type="scientific">Marinicrinis sediminis</name>
    <dbReference type="NCBI Taxonomy" id="1652465"/>
    <lineage>
        <taxon>Bacteria</taxon>
        <taxon>Bacillati</taxon>
        <taxon>Bacillota</taxon>
        <taxon>Bacilli</taxon>
        <taxon>Bacillales</taxon>
        <taxon>Paenibacillaceae</taxon>
    </lineage>
</organism>
<comment type="caution">
    <text evidence="1">The sequence shown here is derived from an EMBL/GenBank/DDBJ whole genome shotgun (WGS) entry which is preliminary data.</text>
</comment>
<evidence type="ECO:0000313" key="1">
    <source>
        <dbReference type="EMBL" id="MFD2672739.1"/>
    </source>
</evidence>
<reference evidence="2" key="1">
    <citation type="journal article" date="2019" name="Int. J. Syst. Evol. Microbiol.">
        <title>The Global Catalogue of Microorganisms (GCM) 10K type strain sequencing project: providing services to taxonomists for standard genome sequencing and annotation.</title>
        <authorList>
            <consortium name="The Broad Institute Genomics Platform"/>
            <consortium name="The Broad Institute Genome Sequencing Center for Infectious Disease"/>
            <person name="Wu L."/>
            <person name="Ma J."/>
        </authorList>
    </citation>
    <scope>NUCLEOTIDE SEQUENCE [LARGE SCALE GENOMIC DNA]</scope>
    <source>
        <strain evidence="2">KCTC 33676</strain>
    </source>
</reference>
<evidence type="ECO:0000313" key="2">
    <source>
        <dbReference type="Proteomes" id="UP001597497"/>
    </source>
</evidence>